<gene>
    <name evidence="1" type="ORF">SAMN05720606_104202</name>
</gene>
<dbReference type="EMBL" id="FMVM01000004">
    <property type="protein sequence ID" value="SCY38240.1"/>
    <property type="molecule type" value="Genomic_DNA"/>
</dbReference>
<sequence length="190" mass="21129">MNNEQTKSLIGAISMEEYVQKGKLSQCLPADAQITLELAKAQADEVWSVEKEKLEVISLDYEGYTVNMTFQMDGTYLFDSVNVWAEVGNSVGVATEIDVESDSGSVESTLVTSKLAAMETVERIQQFAANLGMQLEWFEMGDERVCLMPSAVTLHYLKQQNRWKLVKIAGAYRSVDEVRASLSRIADAVN</sequence>
<name>A0A1G5FH82_9BACL</name>
<organism evidence="1 2">
    <name type="scientific">Paenibacillus polysaccharolyticus</name>
    <dbReference type="NCBI Taxonomy" id="582692"/>
    <lineage>
        <taxon>Bacteria</taxon>
        <taxon>Bacillati</taxon>
        <taxon>Bacillota</taxon>
        <taxon>Bacilli</taxon>
        <taxon>Bacillales</taxon>
        <taxon>Paenibacillaceae</taxon>
        <taxon>Paenibacillus</taxon>
    </lineage>
</organism>
<dbReference type="RefSeq" id="WP_090917719.1">
    <property type="nucleotide sequence ID" value="NZ_FMVM01000004.1"/>
</dbReference>
<dbReference type="Proteomes" id="UP000198538">
    <property type="component" value="Unassembled WGS sequence"/>
</dbReference>
<proteinExistence type="predicted"/>
<accession>A0A1G5FH82</accession>
<reference evidence="2" key="1">
    <citation type="submission" date="2016-10" db="EMBL/GenBank/DDBJ databases">
        <authorList>
            <person name="Varghese N."/>
            <person name="Submissions S."/>
        </authorList>
    </citation>
    <scope>NUCLEOTIDE SEQUENCE [LARGE SCALE GENOMIC DNA]</scope>
    <source>
        <strain evidence="2">BL9</strain>
    </source>
</reference>
<keyword evidence="2" id="KW-1185">Reference proteome</keyword>
<evidence type="ECO:0000313" key="1">
    <source>
        <dbReference type="EMBL" id="SCY38240.1"/>
    </source>
</evidence>
<evidence type="ECO:0000313" key="2">
    <source>
        <dbReference type="Proteomes" id="UP000198538"/>
    </source>
</evidence>
<dbReference type="AlphaFoldDB" id="A0A1G5FH82"/>
<protein>
    <submittedName>
        <fullName evidence="1">Uncharacterized protein</fullName>
    </submittedName>
</protein>